<dbReference type="Gene3D" id="2.60.40.2810">
    <property type="match status" value="3"/>
</dbReference>
<dbReference type="PANTHER" id="PTHR37494:SF1">
    <property type="entry name" value="STAPHYLOCOCCUS AUREUS SURFACE PROTEIN A"/>
    <property type="match status" value="1"/>
</dbReference>
<dbReference type="GO" id="GO:0005509">
    <property type="term" value="F:calcium ion binding"/>
    <property type="evidence" value="ECO:0007669"/>
    <property type="project" value="InterPro"/>
</dbReference>
<dbReference type="SMART" id="SM00869">
    <property type="entry name" value="Autotransporter"/>
    <property type="match status" value="1"/>
</dbReference>
<feature type="domain" description="Autotransporter" evidence="1">
    <location>
        <begin position="1857"/>
        <end position="2132"/>
    </location>
</feature>
<accession>A0A839ELM2</accession>
<dbReference type="PROSITE" id="PS51208">
    <property type="entry name" value="AUTOTRANSPORTER"/>
    <property type="match status" value="1"/>
</dbReference>
<dbReference type="SUPFAM" id="SSF103515">
    <property type="entry name" value="Autotransporter"/>
    <property type="match status" value="1"/>
</dbReference>
<organism evidence="2 3">
    <name type="scientific">Phyllobacterium myrsinacearum</name>
    <dbReference type="NCBI Taxonomy" id="28101"/>
    <lineage>
        <taxon>Bacteria</taxon>
        <taxon>Pseudomonadati</taxon>
        <taxon>Pseudomonadota</taxon>
        <taxon>Alphaproteobacteria</taxon>
        <taxon>Hyphomicrobiales</taxon>
        <taxon>Phyllobacteriaceae</taxon>
        <taxon>Phyllobacterium</taxon>
    </lineage>
</organism>
<dbReference type="PANTHER" id="PTHR37494">
    <property type="entry name" value="HEMAGGLUTININ"/>
    <property type="match status" value="1"/>
</dbReference>
<dbReference type="Gene3D" id="2.60.40.10">
    <property type="entry name" value="Immunoglobulins"/>
    <property type="match status" value="12"/>
</dbReference>
<dbReference type="EMBL" id="JACGXN010000003">
    <property type="protein sequence ID" value="MBA8879178.1"/>
    <property type="molecule type" value="Genomic_DNA"/>
</dbReference>
<name>A0A839ELM2_9HYPH</name>
<gene>
    <name evidence="2" type="ORF">FHW16_002896</name>
</gene>
<evidence type="ECO:0000259" key="1">
    <source>
        <dbReference type="PROSITE" id="PS51208"/>
    </source>
</evidence>
<dbReference type="Pfam" id="PF03797">
    <property type="entry name" value="Autotransporter"/>
    <property type="match status" value="1"/>
</dbReference>
<dbReference type="InterPro" id="IPR013783">
    <property type="entry name" value="Ig-like_fold"/>
</dbReference>
<dbReference type="InterPro" id="IPR025883">
    <property type="entry name" value="Cadherin-like_domain"/>
</dbReference>
<dbReference type="InterPro" id="IPR036709">
    <property type="entry name" value="Autotransporte_beta_dom_sf"/>
</dbReference>
<dbReference type="Gene3D" id="2.40.128.130">
    <property type="entry name" value="Autotransporter beta-domain"/>
    <property type="match status" value="1"/>
</dbReference>
<reference evidence="2 3" key="1">
    <citation type="submission" date="2020-07" db="EMBL/GenBank/DDBJ databases">
        <title>Genomic Encyclopedia of Type Strains, Phase IV (KMG-V): Genome sequencing to study the core and pangenomes of soil and plant-associated prokaryotes.</title>
        <authorList>
            <person name="Whitman W."/>
        </authorList>
    </citation>
    <scope>NUCLEOTIDE SEQUENCE [LARGE SCALE GENOMIC DNA]</scope>
    <source>
        <strain evidence="2 3">AN3</strain>
    </source>
</reference>
<keyword evidence="3" id="KW-1185">Reference proteome</keyword>
<dbReference type="NCBIfam" id="NF012211">
    <property type="entry name" value="tand_rpt_95"/>
    <property type="match status" value="2"/>
</dbReference>
<evidence type="ECO:0000313" key="2">
    <source>
        <dbReference type="EMBL" id="MBA8879178.1"/>
    </source>
</evidence>
<protein>
    <submittedName>
        <fullName evidence="2">Uncharacterized protein YhjY with autotransporter beta-barrel domain/carbon monoxide dehydrogenase subunit G</fullName>
    </submittedName>
</protein>
<dbReference type="InterPro" id="IPR015919">
    <property type="entry name" value="Cadherin-like_sf"/>
</dbReference>
<dbReference type="Pfam" id="PF17963">
    <property type="entry name" value="Big_9"/>
    <property type="match status" value="5"/>
</dbReference>
<dbReference type="SMART" id="SM00736">
    <property type="entry name" value="CADG"/>
    <property type="match status" value="2"/>
</dbReference>
<comment type="caution">
    <text evidence="2">The sequence shown here is derived from an EMBL/GenBank/DDBJ whole genome shotgun (WGS) entry which is preliminary data.</text>
</comment>
<dbReference type="InterPro" id="IPR005546">
    <property type="entry name" value="Autotransporte_beta"/>
</dbReference>
<dbReference type="Pfam" id="PF05345">
    <property type="entry name" value="He_PIG"/>
    <property type="match status" value="12"/>
</dbReference>
<sequence>MIEYSHNGGADVATSDSFVLAGASAQPIQVFVTIGAASTMTISPGALGSMRAGVSFSQTLSASGGVAPYTFSLVSGGVPGINLSGSTLSGTPTERGAHTLVVQATDNVGATAQKSYGATVANPILTTSPLNPTLAVGQPSTASFTTTGGIAPYTYNVNTGTLPPGISLASNGSLTGTPSAAGTYAFDIVARESSTSSDCNCPFFKVDTVTVTVANVAPPVANAVSAVVTYNSGANPITLNLSGGAAASVAVGSQGAHGTATASGTSITYTPIAGYAGPDSFTYTATNAGGTSAPATVTITISPPTLGMIPASGALPAATAGTAYTQTFAPSAGTAPYTYALTAGALPAGLNLNQSNGTLSGTPTTAGSFGFSVRATDSSTGTGPFTVTRNYTLTINPPAPVANPVSATVAFNSSANPITLNITGGVATSVAIGTQGTNGTATASGTSITYTPIAGRAGSDSFTYTATNATGTSAPATVTITISPPNLALAPAAGALPAATVGAAYSQTFTASGGTAAYSYAVTAGALPAGLTLSGGVLSGTPTTAGPFSFSVTATDSSTGSGPFSVTQNYSLSVNPDALVLPATTFTNGQVGVAYSASINPATGGTAPYTYAVTSGSLPAGVSISSSGNISGTPTAGGTFNFTLTATDSAFVTASQTYSLTMAVPTLSMTPAAGTLALSYGQAYSQAFVASGGTAPYTYALSAGALPAGISLSSTGTLSGTPTVPGLYTISIRATDSSTGTGAPFARTQNYVLTVSAPTIVVAPATLPNGTAGTSYAATLSVSGGVGPYTFGLTSGSLPSGVSFNAAGEFSGTPTVSGTFSTTITATDANGQTGTRAYTWVIDAPTIVVTPATLSNGTAGTPYTANLSASGGAGPYSFSLSAGGLPSGISFNSAGQFTGTPTASGSFSTTVTATDANGFTAVQVYNWIINAPAIVVAPATLPNGATGTPYAATVSATGGAAPYNFSLTAGSLPIGVSFNSAGQFTGTPTSSGTFSTTITATDANGFTGSQVYTWAINTGTVIVSPETLAAGTVAVPYSQTVSASAGITPYTFAVTAGSLPAGITLNAATGVLSGTPTAQVSANFTITATDSSTGTGPATGSRSYTLIINAPTITLPPTTLAGGVVGAAYSATLNGASGGTAPYSYAVTTGALPTGLSLSAAGVISGTPTAIGNVNFTVIATDSSGAPGPYTASQTYSLAVVVAVPVANAVSATVAYNSSANPITLNITGGAAASVAVTSSPAFGTATASGTAITYTPTAGHAGTDSFTYTATNASGTSAPATVTITIGAPTLALTPAAGVLPGATVGTAYSQTFTTSGGTAAYTYAVTTGALPAGLSLSTGGVLSGTPTAVGNTNFAITATDGSTGTGPFTVTQNYSVTVVDAIPVANPVAATVPFNSGANPIALNITGTATSVAIATTPSSGTATASGTSITYTPATGFSGTTSFTYTATNATGTSAPALVTITVNVAPPVAQPQTLAVAFNQAKAFTVTATGAGPLTYSLVTAPSNGTAVVSESGSATYTPNSTFSGTDSLVFAATGPGGATNATVTFNVAAPVAIADLSALSPSSGTLQPGFSSSVISYTVEVPNITETMSLTPTATAPSATITVQGQTVGSGSSSTAIQLPVGQTRIAVVVTAQDNTTAKTYEVTVRRLPPAPMAASRTVEVLAGQTVHVDLTQGSTGGPFSNARIFNISDRSAGSVSIDANQPAFDMVYASDPNYAGNLLVQYTLANPYGTSSPATITFVVTARPDPSKDPEVIGLLTAQADSAKRFAANQIQNFNSRLEQLHDEGDRRNNSMAIRLGYTQDNEPDEMDEPFRKLMESNSVPGLSNGAPDFSMHSFAEENRKKQQKQNQPDLNLGRLAVWTGGFVNFGDRNDRDLDFDYTTIGVSAGMDYRFSKKFVAGFGFGYGRDASDIGDNGTESRAHAYSAAVYASYSPVKSIFIDGLIGGSWLDFSSQRYITSTGDFASGDRDGQQIFGSVTASYEHRTDAWLISPYGRFDFSRSWLNGFTEKSGGAYALKYGDQTVDTLSGILGLRIEYTIPMDWGALKPGARAEYTHDFEGSSQIRLGYADTAGLPYDLSTESSGSDYVTLGLSLDAQLDTDWNANFDYRTTVGADNQNHAFGLRVGKKF</sequence>
<proteinExistence type="predicted"/>
<dbReference type="InterPro" id="IPR006644">
    <property type="entry name" value="Cadg"/>
</dbReference>
<dbReference type="Pfam" id="PF12733">
    <property type="entry name" value="Cadherin-like"/>
    <property type="match status" value="1"/>
</dbReference>
<dbReference type="Gene3D" id="2.60.40.3440">
    <property type="match status" value="1"/>
</dbReference>
<evidence type="ECO:0000313" key="3">
    <source>
        <dbReference type="Proteomes" id="UP000549052"/>
    </source>
</evidence>
<dbReference type="SUPFAM" id="SSF49313">
    <property type="entry name" value="Cadherin-like"/>
    <property type="match status" value="10"/>
</dbReference>
<dbReference type="Proteomes" id="UP000549052">
    <property type="component" value="Unassembled WGS sequence"/>
</dbReference>
<dbReference type="GO" id="GO:0016020">
    <property type="term" value="C:membrane"/>
    <property type="evidence" value="ECO:0007669"/>
    <property type="project" value="InterPro"/>
</dbReference>